<keyword evidence="6" id="KW-0029">Amino-acid transport</keyword>
<dbReference type="PANTHER" id="PTHR30614">
    <property type="entry name" value="MEMBRANE COMPONENT OF AMINO ACID ABC TRANSPORTER"/>
    <property type="match status" value="1"/>
</dbReference>
<dbReference type="Gene3D" id="1.10.3720.10">
    <property type="entry name" value="MetI-like"/>
    <property type="match status" value="1"/>
</dbReference>
<reference evidence="11 12" key="1">
    <citation type="submission" date="2024-03" db="EMBL/GenBank/DDBJ databases">
        <title>A Dehalogenimonas Isolated from Estuarine Sediments Dihaloeliminates Chlorinated Alkanes.</title>
        <authorList>
            <person name="Yang Y."/>
            <person name="Wang H."/>
        </authorList>
    </citation>
    <scope>NUCLEOTIDE SEQUENCE [LARGE SCALE GENOMIC DNA]</scope>
    <source>
        <strain evidence="11 12">W</strain>
    </source>
</reference>
<dbReference type="InterPro" id="IPR010065">
    <property type="entry name" value="AA_ABC_transptr_permease_3TM"/>
</dbReference>
<evidence type="ECO:0000256" key="4">
    <source>
        <dbReference type="ARBA" id="ARBA00022475"/>
    </source>
</evidence>
<evidence type="ECO:0000256" key="7">
    <source>
        <dbReference type="ARBA" id="ARBA00022989"/>
    </source>
</evidence>
<keyword evidence="7 9" id="KW-1133">Transmembrane helix</keyword>
<name>A0ABZ2J5K7_9CHLR</name>
<comment type="subcellular location">
    <subcellularLocation>
        <location evidence="1 9">Cell membrane</location>
        <topology evidence="1 9">Multi-pass membrane protein</topology>
    </subcellularLocation>
</comment>
<evidence type="ECO:0000256" key="8">
    <source>
        <dbReference type="ARBA" id="ARBA00023136"/>
    </source>
</evidence>
<keyword evidence="8 9" id="KW-0472">Membrane</keyword>
<accession>A0ABZ2J5K7</accession>
<feature type="transmembrane region" description="Helical" evidence="9">
    <location>
        <begin position="145"/>
        <end position="168"/>
    </location>
</feature>
<dbReference type="Proteomes" id="UP001375370">
    <property type="component" value="Chromosome"/>
</dbReference>
<comment type="similarity">
    <text evidence="2">Belongs to the binding-protein-dependent transport system permease family. HisMQ subfamily.</text>
</comment>
<evidence type="ECO:0000259" key="10">
    <source>
        <dbReference type="PROSITE" id="PS50928"/>
    </source>
</evidence>
<evidence type="ECO:0000256" key="9">
    <source>
        <dbReference type="RuleBase" id="RU363032"/>
    </source>
</evidence>
<dbReference type="PROSITE" id="PS50928">
    <property type="entry name" value="ABC_TM1"/>
    <property type="match status" value="1"/>
</dbReference>
<evidence type="ECO:0000313" key="12">
    <source>
        <dbReference type="Proteomes" id="UP001375370"/>
    </source>
</evidence>
<keyword evidence="3 9" id="KW-0813">Transport</keyword>
<feature type="transmembrane region" description="Helical" evidence="9">
    <location>
        <begin position="29"/>
        <end position="46"/>
    </location>
</feature>
<keyword evidence="4" id="KW-1003">Cell membrane</keyword>
<dbReference type="InterPro" id="IPR043429">
    <property type="entry name" value="ArtM/GltK/GlnP/TcyL/YhdX-like"/>
</dbReference>
<organism evidence="11 12">
    <name type="scientific">Candidatus Dehalogenimonas loeffleri</name>
    <dbReference type="NCBI Taxonomy" id="3127115"/>
    <lineage>
        <taxon>Bacteria</taxon>
        <taxon>Bacillati</taxon>
        <taxon>Chloroflexota</taxon>
        <taxon>Dehalococcoidia</taxon>
        <taxon>Dehalococcoidales</taxon>
        <taxon>Dehalococcoidaceae</taxon>
        <taxon>Dehalogenimonas</taxon>
    </lineage>
</organism>
<feature type="transmembrane region" description="Helical" evidence="9">
    <location>
        <begin position="246"/>
        <end position="267"/>
    </location>
</feature>
<gene>
    <name evidence="11" type="ORF">V8247_06650</name>
</gene>
<dbReference type="SUPFAM" id="SSF161098">
    <property type="entry name" value="MetI-like"/>
    <property type="match status" value="1"/>
</dbReference>
<evidence type="ECO:0000256" key="5">
    <source>
        <dbReference type="ARBA" id="ARBA00022692"/>
    </source>
</evidence>
<keyword evidence="5 9" id="KW-0812">Transmembrane</keyword>
<keyword evidence="12" id="KW-1185">Reference proteome</keyword>
<evidence type="ECO:0000256" key="1">
    <source>
        <dbReference type="ARBA" id="ARBA00004651"/>
    </source>
</evidence>
<feature type="transmembrane region" description="Helical" evidence="9">
    <location>
        <begin position="189"/>
        <end position="207"/>
    </location>
</feature>
<dbReference type="Pfam" id="PF00528">
    <property type="entry name" value="BPD_transp_1"/>
    <property type="match status" value="1"/>
</dbReference>
<sequence length="275" mass="30676">MTEQNKISGPEEELSFVTGGEVNVRHDTWWWLVAAVVGLVVLLVVVKPDPFKDLVVFARDGIAVTILVTVVSYLLMLVLGLFGGLGRLAKNKLIYGISTLYVEIIRGIPLLVQLIGWYFASPVVIQRVGEWLNFAPLMQYRADPIVTAIIAITVCYGAYMSEIVRAGIQSIPKGQMEAARSLGMNHFQAMRFVVLPQAFRVILPPMGNEFIALLKDSSLVSVVAVADLTRRGREFMSAHFNPIETWTMVALLYLVMTLLAARLVSYIEKKTKYER</sequence>
<proteinExistence type="inferred from homology"/>
<evidence type="ECO:0000256" key="3">
    <source>
        <dbReference type="ARBA" id="ARBA00022448"/>
    </source>
</evidence>
<dbReference type="CDD" id="cd06261">
    <property type="entry name" value="TM_PBP2"/>
    <property type="match status" value="1"/>
</dbReference>
<dbReference type="RefSeq" id="WP_338737063.1">
    <property type="nucleotide sequence ID" value="NZ_CP146612.1"/>
</dbReference>
<feature type="transmembrane region" description="Helical" evidence="9">
    <location>
        <begin position="61"/>
        <end position="83"/>
    </location>
</feature>
<dbReference type="InterPro" id="IPR000515">
    <property type="entry name" value="MetI-like"/>
</dbReference>
<dbReference type="PANTHER" id="PTHR30614:SF20">
    <property type="entry name" value="GLUTAMINE TRANSPORT SYSTEM PERMEASE PROTEIN GLNP"/>
    <property type="match status" value="1"/>
</dbReference>
<evidence type="ECO:0000256" key="6">
    <source>
        <dbReference type="ARBA" id="ARBA00022970"/>
    </source>
</evidence>
<evidence type="ECO:0000256" key="2">
    <source>
        <dbReference type="ARBA" id="ARBA00010072"/>
    </source>
</evidence>
<feature type="transmembrane region" description="Helical" evidence="9">
    <location>
        <begin position="104"/>
        <end position="125"/>
    </location>
</feature>
<feature type="domain" description="ABC transmembrane type-1" evidence="10">
    <location>
        <begin position="62"/>
        <end position="264"/>
    </location>
</feature>
<dbReference type="EMBL" id="CP146612">
    <property type="protein sequence ID" value="WWX24934.1"/>
    <property type="molecule type" value="Genomic_DNA"/>
</dbReference>
<dbReference type="InterPro" id="IPR035906">
    <property type="entry name" value="MetI-like_sf"/>
</dbReference>
<protein>
    <submittedName>
        <fullName evidence="11">Amino acid ABC transporter permease</fullName>
    </submittedName>
</protein>
<evidence type="ECO:0000313" key="11">
    <source>
        <dbReference type="EMBL" id="WWX24934.1"/>
    </source>
</evidence>
<dbReference type="NCBIfam" id="TIGR01726">
    <property type="entry name" value="HEQRo_perm_3TM"/>
    <property type="match status" value="1"/>
</dbReference>